<dbReference type="Pfam" id="PF14491">
    <property type="entry name" value="DUF4435"/>
    <property type="match status" value="1"/>
</dbReference>
<reference evidence="2" key="1">
    <citation type="submission" date="2013-08" db="EMBL/GenBank/DDBJ databases">
        <authorList>
            <person name="Mendez C."/>
            <person name="Richter M."/>
            <person name="Ferrer M."/>
            <person name="Sanchez J."/>
        </authorList>
    </citation>
    <scope>NUCLEOTIDE SEQUENCE</scope>
</reference>
<reference evidence="2" key="2">
    <citation type="journal article" date="2014" name="ISME J.">
        <title>Microbial stratification in low pH oxic and suboxic macroscopic growths along an acid mine drainage.</title>
        <authorList>
            <person name="Mendez-Garcia C."/>
            <person name="Mesa V."/>
            <person name="Sprenger R.R."/>
            <person name="Richter M."/>
            <person name="Diez M.S."/>
            <person name="Solano J."/>
            <person name="Bargiela R."/>
            <person name="Golyshina O.V."/>
            <person name="Manteca A."/>
            <person name="Ramos J.L."/>
            <person name="Gallego J.R."/>
            <person name="Llorente I."/>
            <person name="Martins Dos Santos V.A."/>
            <person name="Jensen O.N."/>
            <person name="Pelaez A.I."/>
            <person name="Sanchez J."/>
            <person name="Ferrer M."/>
        </authorList>
    </citation>
    <scope>NUCLEOTIDE SEQUENCE</scope>
</reference>
<evidence type="ECO:0000259" key="1">
    <source>
        <dbReference type="Pfam" id="PF14491"/>
    </source>
</evidence>
<dbReference type="EMBL" id="AUZX01014474">
    <property type="protein sequence ID" value="EQD32125.1"/>
    <property type="molecule type" value="Genomic_DNA"/>
</dbReference>
<feature type="domain" description="DUF4435" evidence="1">
    <location>
        <begin position="16"/>
        <end position="187"/>
    </location>
</feature>
<sequence length="235" mass="26620">MFSNGKDNALEIMAILGNSNFKGVLAIVDTDFWVVENVRFTNPNVLTTDAHDLETMLIFSNALDKVLAEFGSTTKLGTTGKPLRDILVELALPIGFLRLISTPTRKNLQLNFKEMQYGNFIDLKKIKIDMEKMISEVQVKSRNSKIDVKKLKLEIESCTKKTNNFIKYICSGDDLVEILTLILINVVGNYRSKNIDSHSLRAILRLAYDYDSFSVTDLYASVRKWELANGPFKIL</sequence>
<organism evidence="2">
    <name type="scientific">mine drainage metagenome</name>
    <dbReference type="NCBI Taxonomy" id="410659"/>
    <lineage>
        <taxon>unclassified sequences</taxon>
        <taxon>metagenomes</taxon>
        <taxon>ecological metagenomes</taxon>
    </lineage>
</organism>
<name>T0ZQN4_9ZZZZ</name>
<evidence type="ECO:0000313" key="2">
    <source>
        <dbReference type="EMBL" id="EQD32125.1"/>
    </source>
</evidence>
<dbReference type="AlphaFoldDB" id="T0ZQN4"/>
<comment type="caution">
    <text evidence="2">The sequence shown here is derived from an EMBL/GenBank/DDBJ whole genome shotgun (WGS) entry which is preliminary data.</text>
</comment>
<proteinExistence type="predicted"/>
<dbReference type="InterPro" id="IPR029492">
    <property type="entry name" value="DUF4435"/>
</dbReference>
<gene>
    <name evidence="2" type="ORF">B1A_19608</name>
</gene>
<accession>T0ZQN4</accession>
<protein>
    <recommendedName>
        <fullName evidence="1">DUF4435 domain-containing protein</fullName>
    </recommendedName>
</protein>